<accession>A0ABT0ESM3</accession>
<evidence type="ECO:0000313" key="1">
    <source>
        <dbReference type="EMBL" id="MCK1788734.1"/>
    </source>
</evidence>
<organism evidence="1 2">
    <name type="scientific">Pseudomonas violetae</name>
    <dbReference type="NCBI Taxonomy" id="2915813"/>
    <lineage>
        <taxon>Bacteria</taxon>
        <taxon>Pseudomonadati</taxon>
        <taxon>Pseudomonadota</taxon>
        <taxon>Gammaproteobacteria</taxon>
        <taxon>Pseudomonadales</taxon>
        <taxon>Pseudomonadaceae</taxon>
        <taxon>Pseudomonas</taxon>
    </lineage>
</organism>
<dbReference type="Pfam" id="PF10679">
    <property type="entry name" value="DUF2491"/>
    <property type="match status" value="1"/>
</dbReference>
<comment type="caution">
    <text evidence="1">The sequence shown here is derived from an EMBL/GenBank/DDBJ whole genome shotgun (WGS) entry which is preliminary data.</text>
</comment>
<protein>
    <submittedName>
        <fullName evidence="1">YjfK family protein</fullName>
    </submittedName>
</protein>
<sequence>MSWLKRVLGFGGPKPAGKIKSPARAAELPLGLSRTRMISLDRNLKQLLIGESAVVVPDDEKVWAVGTVYFDQGKRILRFYLENKGYYVLFVMDGPGPDDIEDIILFEYSEVKTVASRAELRHLVGPGSKIGVPYYELDDAEYTRQWGDEDGHTEMTPMTEQVVDAEEKSYSVRHHSILYARDLKLTNRREYLFFSAEENEEGCVSLSTAIGVTLKITDIAVA</sequence>
<evidence type="ECO:0000313" key="2">
    <source>
        <dbReference type="Proteomes" id="UP001299876"/>
    </source>
</evidence>
<keyword evidence="2" id="KW-1185">Reference proteome</keyword>
<gene>
    <name evidence="1" type="ORF">L9059_00705</name>
</gene>
<dbReference type="InterPro" id="IPR019621">
    <property type="entry name" value="DUF2491"/>
</dbReference>
<dbReference type="RefSeq" id="WP_247285795.1">
    <property type="nucleotide sequence ID" value="NZ_JAKNRW010000001.1"/>
</dbReference>
<name>A0ABT0ESM3_9PSED</name>
<proteinExistence type="predicted"/>
<reference evidence="1 2" key="1">
    <citation type="submission" date="2022-02" db="EMBL/GenBank/DDBJ databases">
        <title>Comparative genomics of the first Antarctic Pseudomonas spp. capable of biotransforming 2,4,6-Trinitrotoluene.</title>
        <authorList>
            <person name="Cabrera M.A."/>
            <person name="Marquez S.L."/>
            <person name="Perez-Donoso J.M."/>
        </authorList>
    </citation>
    <scope>NUCLEOTIDE SEQUENCE [LARGE SCALE GENOMIC DNA]</scope>
    <source>
        <strain evidence="1 2">TNT19</strain>
    </source>
</reference>
<dbReference type="Proteomes" id="UP001299876">
    <property type="component" value="Unassembled WGS sequence"/>
</dbReference>
<dbReference type="EMBL" id="JAKNRW010000001">
    <property type="protein sequence ID" value="MCK1788734.1"/>
    <property type="molecule type" value="Genomic_DNA"/>
</dbReference>